<gene>
    <name evidence="8" type="primary">glpD2</name>
    <name evidence="8" type="ORF">Mterra_01778</name>
</gene>
<dbReference type="Pfam" id="PF16901">
    <property type="entry name" value="DAO_C"/>
    <property type="match status" value="1"/>
</dbReference>
<dbReference type="Gene3D" id="3.30.9.10">
    <property type="entry name" value="D-Amino Acid Oxidase, subunit A, domain 2"/>
    <property type="match status" value="1"/>
</dbReference>
<evidence type="ECO:0000256" key="3">
    <source>
        <dbReference type="ARBA" id="ARBA00022630"/>
    </source>
</evidence>
<evidence type="ECO:0000313" key="8">
    <source>
        <dbReference type="EMBL" id="RIH85205.1"/>
    </source>
</evidence>
<evidence type="ECO:0000256" key="1">
    <source>
        <dbReference type="ARBA" id="ARBA00001974"/>
    </source>
</evidence>
<proteinExistence type="inferred from homology"/>
<dbReference type="PROSITE" id="PS00978">
    <property type="entry name" value="FAD_G3PDH_2"/>
    <property type="match status" value="1"/>
</dbReference>
<protein>
    <submittedName>
        <fullName evidence="8">Glycerol-3-phosphate dehydrogenase 2</fullName>
        <ecNumber evidence="8">1.1.5.3</ecNumber>
    </submittedName>
</protein>
<comment type="caution">
    <text evidence="8">The sequence shown here is derived from an EMBL/GenBank/DDBJ whole genome shotgun (WGS) entry which is preliminary data.</text>
</comment>
<dbReference type="PRINTS" id="PR01001">
    <property type="entry name" value="FADG3PDH"/>
</dbReference>
<evidence type="ECO:0000259" key="7">
    <source>
        <dbReference type="Pfam" id="PF16901"/>
    </source>
</evidence>
<keyword evidence="3" id="KW-0285">Flavoprotein</keyword>
<evidence type="ECO:0000256" key="2">
    <source>
        <dbReference type="ARBA" id="ARBA00007330"/>
    </source>
</evidence>
<dbReference type="FunFam" id="1.10.8.870:FF:000010">
    <property type="entry name" value="Glycerol-3-phosphate dehydrogenase"/>
    <property type="match status" value="1"/>
</dbReference>
<dbReference type="InterPro" id="IPR031656">
    <property type="entry name" value="DAO_C"/>
</dbReference>
<dbReference type="PANTHER" id="PTHR11985:SF15">
    <property type="entry name" value="GLYCEROL-3-PHOSPHATE DEHYDROGENASE, MITOCHONDRIAL"/>
    <property type="match status" value="1"/>
</dbReference>
<dbReference type="PANTHER" id="PTHR11985">
    <property type="entry name" value="GLYCEROL-3-PHOSPHATE DEHYDROGENASE"/>
    <property type="match status" value="1"/>
</dbReference>
<dbReference type="RefSeq" id="WP_119314897.1">
    <property type="nucleotide sequence ID" value="NZ_QXDL01000062.1"/>
</dbReference>
<keyword evidence="9" id="KW-1185">Reference proteome</keyword>
<feature type="domain" description="FAD dependent oxidoreductase" evidence="6">
    <location>
        <begin position="16"/>
        <end position="374"/>
    </location>
</feature>
<dbReference type="InterPro" id="IPR006076">
    <property type="entry name" value="FAD-dep_OxRdtase"/>
</dbReference>
<evidence type="ECO:0000313" key="9">
    <source>
        <dbReference type="Proteomes" id="UP000265715"/>
    </source>
</evidence>
<dbReference type="Pfam" id="PF01266">
    <property type="entry name" value="DAO"/>
    <property type="match status" value="1"/>
</dbReference>
<evidence type="ECO:0000259" key="6">
    <source>
        <dbReference type="Pfam" id="PF01266"/>
    </source>
</evidence>
<organism evidence="8 9">
    <name type="scientific">Calidithermus terrae</name>
    <dbReference type="NCBI Taxonomy" id="1408545"/>
    <lineage>
        <taxon>Bacteria</taxon>
        <taxon>Thermotogati</taxon>
        <taxon>Deinococcota</taxon>
        <taxon>Deinococci</taxon>
        <taxon>Thermales</taxon>
        <taxon>Thermaceae</taxon>
        <taxon>Calidithermus</taxon>
    </lineage>
</organism>
<evidence type="ECO:0000256" key="4">
    <source>
        <dbReference type="ARBA" id="ARBA00022827"/>
    </source>
</evidence>
<dbReference type="Gene3D" id="3.50.50.60">
    <property type="entry name" value="FAD/NAD(P)-binding domain"/>
    <property type="match status" value="1"/>
</dbReference>
<dbReference type="GO" id="GO:0006072">
    <property type="term" value="P:glycerol-3-phosphate metabolic process"/>
    <property type="evidence" value="ECO:0007669"/>
    <property type="project" value="InterPro"/>
</dbReference>
<comment type="similarity">
    <text evidence="2">Belongs to the FAD-dependent glycerol-3-phosphate dehydrogenase family.</text>
</comment>
<sequence length="533" mass="58375">MNRAAAIERLERENFDFLVIGGGATGSGVALEAASRGLKVALVERYDFSEGTSSRSTKLIHGGVRYLELAVKNLDRVQLNLVRDALHERSTLLRIAPHLSRPLWLLTPLYKAWEAPYYWFGLKLYDLLAGKGRLEMSRYLTARQTLEAFPEIRSSGLVGSVAYQDGQFDDARFNVALALTAAEQGAAVLNQAEVTALLKQDGRLRGAVVRDRLSGRELEVGARVVVNATGPFGDAVRRLDDPDAPPLLKVSSGVHIVLDGKYSPPETGLLIPKTEDGRVVFVLPWLGHTLVGTTDDPAQLSDHPGASEGEIAYILRQVEPYLGRIPREEVRAAWSGLRPLVSRPEADTARLARDHLIQQSPSGLLTLTGGKWTTYRKMAVDLVAYAARVHGLEVPPSRTDRLPLVGAEGLDVYGGALLLERTYGVDPATAAHLHRTYGSRASRVLELAQGQAARLVEGHPYLEAEVRYAVRHEMALTPLDFLARRTRLAFLDREAAEQALPRVTELMAQELGWDSAASSRQREQALGMLASAI</sequence>
<dbReference type="AlphaFoldDB" id="A0A399EMV5"/>
<name>A0A399EMV5_9DEIN</name>
<dbReference type="OrthoDB" id="9766796at2"/>
<dbReference type="GO" id="GO:0004368">
    <property type="term" value="F:glycerol-3-phosphate dehydrogenase (quinone) activity"/>
    <property type="evidence" value="ECO:0007669"/>
    <property type="project" value="UniProtKB-EC"/>
</dbReference>
<evidence type="ECO:0000256" key="5">
    <source>
        <dbReference type="ARBA" id="ARBA00023002"/>
    </source>
</evidence>
<dbReference type="EMBL" id="QXDL01000062">
    <property type="protein sequence ID" value="RIH85205.1"/>
    <property type="molecule type" value="Genomic_DNA"/>
</dbReference>
<dbReference type="SUPFAM" id="SSF54373">
    <property type="entry name" value="FAD-linked reductases, C-terminal domain"/>
    <property type="match status" value="1"/>
</dbReference>
<dbReference type="InterPro" id="IPR000447">
    <property type="entry name" value="G3P_DH_FAD-dep"/>
</dbReference>
<dbReference type="SUPFAM" id="SSF51905">
    <property type="entry name" value="FAD/NAD(P)-binding domain"/>
    <property type="match status" value="1"/>
</dbReference>
<comment type="cofactor">
    <cofactor evidence="1">
        <name>FAD</name>
        <dbReference type="ChEBI" id="CHEBI:57692"/>
    </cofactor>
</comment>
<reference evidence="8 9" key="1">
    <citation type="submission" date="2018-08" db="EMBL/GenBank/DDBJ databases">
        <title>Meiothermus terrae DSM 26712 genome sequencing project.</title>
        <authorList>
            <person name="Da Costa M.S."/>
            <person name="Albuquerque L."/>
            <person name="Raposo P."/>
            <person name="Froufe H.J.C."/>
            <person name="Barroso C.S."/>
            <person name="Egas C."/>
        </authorList>
    </citation>
    <scope>NUCLEOTIDE SEQUENCE [LARGE SCALE GENOMIC DNA]</scope>
    <source>
        <strain evidence="8 9">DSM 26712</strain>
    </source>
</reference>
<dbReference type="InterPro" id="IPR038299">
    <property type="entry name" value="DAO_C_sf"/>
</dbReference>
<keyword evidence="5 8" id="KW-0560">Oxidoreductase</keyword>
<accession>A0A399EMV5</accession>
<feature type="domain" description="Alpha-glycerophosphate oxidase C-terminal" evidence="7">
    <location>
        <begin position="397"/>
        <end position="516"/>
    </location>
</feature>
<dbReference type="Gene3D" id="1.10.8.870">
    <property type="entry name" value="Alpha-glycerophosphate oxidase, cap domain"/>
    <property type="match status" value="1"/>
</dbReference>
<dbReference type="Proteomes" id="UP000265715">
    <property type="component" value="Unassembled WGS sequence"/>
</dbReference>
<dbReference type="EC" id="1.1.5.3" evidence="8"/>
<dbReference type="InterPro" id="IPR036188">
    <property type="entry name" value="FAD/NAD-bd_sf"/>
</dbReference>
<keyword evidence="4" id="KW-0274">FAD</keyword>